<feature type="binding site" evidence="7">
    <location>
        <position position="15"/>
    </location>
    <ligand>
        <name>[4Fe-4S] cluster</name>
        <dbReference type="ChEBI" id="CHEBI:49883"/>
    </ligand>
</feature>
<feature type="binding site" evidence="7">
    <location>
        <position position="450"/>
    </location>
    <ligand>
        <name>hybrid [4Fe-2O-2S] cluster</name>
        <dbReference type="ChEBI" id="CHEBI:60519"/>
    </ligand>
</feature>
<keyword evidence="6 7" id="KW-0411">Iron-sulfur</keyword>
<comment type="cofactor">
    <cofactor evidence="7">
        <name>[4Fe-4S] cluster</name>
        <dbReference type="ChEBI" id="CHEBI:49883"/>
    </cofactor>
    <text evidence="7">Binds 1 [4Fe-4S] cluster.</text>
</comment>
<dbReference type="PIRSF" id="PIRSF000076">
    <property type="entry name" value="HCP"/>
    <property type="match status" value="1"/>
</dbReference>
<evidence type="ECO:0000313" key="8">
    <source>
        <dbReference type="EMBL" id="AEI38031.1"/>
    </source>
</evidence>
<dbReference type="InterPro" id="IPR011254">
    <property type="entry name" value="Prismane-like_sf"/>
</dbReference>
<dbReference type="GO" id="GO:0005737">
    <property type="term" value="C:cytoplasm"/>
    <property type="evidence" value="ECO:0007669"/>
    <property type="project" value="UniProtKB-SubCell"/>
</dbReference>
<dbReference type="SUPFAM" id="SSF56821">
    <property type="entry name" value="Prismane protein-like"/>
    <property type="match status" value="1"/>
</dbReference>
<feature type="binding site" evidence="7">
    <location>
        <position position="21"/>
    </location>
    <ligand>
        <name>[4Fe-4S] cluster</name>
        <dbReference type="ChEBI" id="CHEBI:49883"/>
    </ligand>
</feature>
<dbReference type="KEGG" id="zmp:Zymop_1136"/>
<evidence type="ECO:0000256" key="2">
    <source>
        <dbReference type="ARBA" id="ARBA00022490"/>
    </source>
</evidence>
<dbReference type="CDD" id="cd01914">
    <property type="entry name" value="HCP"/>
    <property type="match status" value="1"/>
</dbReference>
<feature type="binding site" description="via persulfide group" evidence="7">
    <location>
        <position position="397"/>
    </location>
    <ligand>
        <name>hybrid [4Fe-2O-2S] cluster</name>
        <dbReference type="ChEBI" id="CHEBI:60519"/>
    </ligand>
</feature>
<dbReference type="InterPro" id="IPR004137">
    <property type="entry name" value="HCP/CODH"/>
</dbReference>
<dbReference type="FunFam" id="3.40.50.2030:FF:000002">
    <property type="entry name" value="Hydroxylamine reductase"/>
    <property type="match status" value="1"/>
</dbReference>
<feature type="binding site" evidence="7">
    <location>
        <position position="486"/>
    </location>
    <ligand>
        <name>hybrid [4Fe-2O-2S] cluster</name>
        <dbReference type="ChEBI" id="CHEBI:60519"/>
    </ligand>
</feature>
<accession>F8ETT4</accession>
<comment type="catalytic activity">
    <reaction evidence="7">
        <text>A + NH4(+) + H2O = hydroxylamine + AH2 + H(+)</text>
        <dbReference type="Rhea" id="RHEA:22052"/>
        <dbReference type="ChEBI" id="CHEBI:13193"/>
        <dbReference type="ChEBI" id="CHEBI:15377"/>
        <dbReference type="ChEBI" id="CHEBI:15378"/>
        <dbReference type="ChEBI" id="CHEBI:15429"/>
        <dbReference type="ChEBI" id="CHEBI:17499"/>
        <dbReference type="ChEBI" id="CHEBI:28938"/>
        <dbReference type="EC" id="1.7.99.1"/>
    </reaction>
</comment>
<protein>
    <recommendedName>
        <fullName evidence="7">Hydroxylamine reductase</fullName>
        <ecNumber evidence="7">1.7.99.1</ecNumber>
    </recommendedName>
    <alternativeName>
        <fullName evidence="7">Hybrid-cluster protein</fullName>
        <shortName evidence="7">HCP</shortName>
    </alternativeName>
    <alternativeName>
        <fullName evidence="7">Prismane protein</fullName>
    </alternativeName>
</protein>
<gene>
    <name evidence="7" type="primary">hcp</name>
    <name evidence="8" type="ordered locus">Zymop_1136</name>
</gene>
<keyword evidence="5 7" id="KW-0408">Iron</keyword>
<dbReference type="GO" id="GO:0042542">
    <property type="term" value="P:response to hydrogen peroxide"/>
    <property type="evidence" value="ECO:0007669"/>
    <property type="project" value="TreeGrafter"/>
</dbReference>
<evidence type="ECO:0000256" key="1">
    <source>
        <dbReference type="ARBA" id="ARBA00004496"/>
    </source>
</evidence>
<name>F8ETT4_ZYMMT</name>
<feature type="modified residue" description="Cysteine persulfide" evidence="7">
    <location>
        <position position="397"/>
    </location>
</feature>
<dbReference type="PANTHER" id="PTHR30109">
    <property type="entry name" value="HYDROXYLAMINE REDUCTASE"/>
    <property type="match status" value="1"/>
</dbReference>
<comment type="subcellular location">
    <subcellularLocation>
        <location evidence="1 7">Cytoplasm</location>
    </subcellularLocation>
</comment>
<dbReference type="GO" id="GO:0050418">
    <property type="term" value="F:hydroxylamine reductase activity"/>
    <property type="evidence" value="ECO:0007669"/>
    <property type="project" value="UniProtKB-UniRule"/>
</dbReference>
<feature type="binding site" evidence="7">
    <location>
        <position position="241"/>
    </location>
    <ligand>
        <name>hybrid [4Fe-2O-2S] cluster</name>
        <dbReference type="ChEBI" id="CHEBI:60519"/>
    </ligand>
</feature>
<dbReference type="Pfam" id="PF03063">
    <property type="entry name" value="Prismane"/>
    <property type="match status" value="1"/>
</dbReference>
<dbReference type="HAMAP" id="MF_00069">
    <property type="entry name" value="Hydroxylam_reduct"/>
    <property type="match status" value="1"/>
</dbReference>
<dbReference type="STRING" id="579138.Zymop_1136"/>
<dbReference type="Gene3D" id="3.40.50.2030">
    <property type="match status" value="2"/>
</dbReference>
<dbReference type="PANTHER" id="PTHR30109:SF0">
    <property type="entry name" value="HYDROXYLAMINE REDUCTASE"/>
    <property type="match status" value="1"/>
</dbReference>
<dbReference type="Proteomes" id="UP000000491">
    <property type="component" value="Chromosome"/>
</dbReference>
<keyword evidence="3 7" id="KW-0479">Metal-binding</keyword>
<keyword evidence="2 7" id="KW-0963">Cytoplasm</keyword>
<dbReference type="InterPro" id="IPR016099">
    <property type="entry name" value="Prismane-like_a/b-sand"/>
</dbReference>
<keyword evidence="4 7" id="KW-0560">Oxidoreductase</keyword>
<comment type="cofactor">
    <cofactor evidence="7">
        <name>hybrid [4Fe-2O-2S] cluster</name>
        <dbReference type="ChEBI" id="CHEBI:60519"/>
    </cofactor>
    <text evidence="7">Binds 1 hybrid [4Fe-2O-2S] cluster.</text>
</comment>
<dbReference type="GO" id="GO:0046872">
    <property type="term" value="F:metal ion binding"/>
    <property type="evidence" value="ECO:0007669"/>
    <property type="project" value="UniProtKB-KW"/>
</dbReference>
<evidence type="ECO:0000256" key="5">
    <source>
        <dbReference type="ARBA" id="ARBA00023004"/>
    </source>
</evidence>
<dbReference type="AlphaFoldDB" id="F8ETT4"/>
<feature type="binding site" evidence="7">
    <location>
        <position position="425"/>
    </location>
    <ligand>
        <name>hybrid [4Fe-2O-2S] cluster</name>
        <dbReference type="ChEBI" id="CHEBI:60519"/>
    </ligand>
</feature>
<dbReference type="InterPro" id="IPR016100">
    <property type="entry name" value="Prismane_a-bundle"/>
</dbReference>
<dbReference type="HOGENOM" id="CLU_038344_2_0_5"/>
<evidence type="ECO:0000256" key="4">
    <source>
        <dbReference type="ARBA" id="ARBA00023002"/>
    </source>
</evidence>
<keyword evidence="7" id="KW-0004">4Fe-4S</keyword>
<dbReference type="InterPro" id="IPR010048">
    <property type="entry name" value="Hydroxylam_reduct"/>
</dbReference>
<feature type="binding site" evidence="7">
    <location>
        <position position="3"/>
    </location>
    <ligand>
        <name>[4Fe-4S] cluster</name>
        <dbReference type="ChEBI" id="CHEBI:49883"/>
    </ligand>
</feature>
<feature type="binding site" evidence="7">
    <location>
        <position position="265"/>
    </location>
    <ligand>
        <name>hybrid [4Fe-2O-2S] cluster</name>
        <dbReference type="ChEBI" id="CHEBI:60519"/>
    </ligand>
</feature>
<dbReference type="GO" id="GO:0004601">
    <property type="term" value="F:peroxidase activity"/>
    <property type="evidence" value="ECO:0007669"/>
    <property type="project" value="TreeGrafter"/>
</dbReference>
<dbReference type="GO" id="GO:0051539">
    <property type="term" value="F:4 iron, 4 sulfur cluster binding"/>
    <property type="evidence" value="ECO:0007669"/>
    <property type="project" value="UniProtKB-KW"/>
</dbReference>
<comment type="similarity">
    <text evidence="7">Belongs to the HCP family.</text>
</comment>
<dbReference type="PATRIC" id="fig|579138.3.peg.1204"/>
<feature type="binding site" evidence="7">
    <location>
        <position position="309"/>
    </location>
    <ligand>
        <name>hybrid [4Fe-2O-2S] cluster</name>
        <dbReference type="ChEBI" id="CHEBI:60519"/>
    </ligand>
</feature>
<dbReference type="eggNOG" id="COG1151">
    <property type="taxonomic scope" value="Bacteria"/>
</dbReference>
<sequence>MLCFQCEQTQKGTGCTVKGVCSKTPEVAAIQDLLLLASSGLAYVAKKLPADYEQEQKEATALVTQALFSTVTNVNFDADVLCASLYKLADLRDRLKGKLPENIDLPLAATLHFSQDREALIKQGELYGIESREKTLGKDITGLQELLTYGIKGMAAYAHHAAVLDFHDNDVDAFILEGMAALTDHSLGADALLALVMRCGEASYKTLGLLDKANTSSFGHPEPTAVKMGPSQGKAILVSGHDLLDIKALLEQTANTGIKIYTHGEMLPAHSYPELKKYPHLAGHYGGAWMRQRQEFINFPGPIVMTTNCLMEPRSEYAGRVFTRDLVGWPGLSHLPDRDFSKVIEAAQAMDGFTEDDKDIRLHNTGFGHNTVLNAADAVISAVKKGDIKHFMLVGGCDGAKLGRNYFTDIAEKAPKDWIILTLGCGKFRLTDLDLGEIGGLPRLLDMGQCNDSYSAIKVALALAEAFETDVNSLPLSLILSWYEQKAVCVLLALLYLGVKGIRIGPSLPAFITPNMLKILVDNFDIKAIGTSAESDLQAIITAKAA</sequence>
<dbReference type="NCBIfam" id="TIGR01703">
    <property type="entry name" value="hybrid_clust"/>
    <property type="match status" value="1"/>
</dbReference>
<evidence type="ECO:0000256" key="3">
    <source>
        <dbReference type="ARBA" id="ARBA00022723"/>
    </source>
</evidence>
<dbReference type="Gene3D" id="1.20.1270.20">
    <property type="match status" value="2"/>
</dbReference>
<organism evidence="8 9">
    <name type="scientific">Zymomonas mobilis subsp. pomaceae (strain ATCC 29192 / DSM 22645 / JCM 10191 / CCUG 17912 / NBRC 13757 / NCIMB 11200 / NRRL B-4491 / Barker I)</name>
    <dbReference type="NCBI Taxonomy" id="579138"/>
    <lineage>
        <taxon>Bacteria</taxon>
        <taxon>Pseudomonadati</taxon>
        <taxon>Pseudomonadota</taxon>
        <taxon>Alphaproteobacteria</taxon>
        <taxon>Sphingomonadales</taxon>
        <taxon>Zymomonadaceae</taxon>
        <taxon>Zymomonas</taxon>
    </lineage>
</organism>
<dbReference type="EMBL" id="CP002865">
    <property type="protein sequence ID" value="AEI38031.1"/>
    <property type="molecule type" value="Genomic_DNA"/>
</dbReference>
<feature type="binding site" evidence="7">
    <location>
        <position position="6"/>
    </location>
    <ligand>
        <name>[4Fe-4S] cluster</name>
        <dbReference type="ChEBI" id="CHEBI:49883"/>
    </ligand>
</feature>
<dbReference type="RefSeq" id="WP_013934426.1">
    <property type="nucleotide sequence ID" value="NC_015709.1"/>
</dbReference>
<dbReference type="FunFam" id="3.40.50.2030:FF:000001">
    <property type="entry name" value="Hydroxylamine reductase"/>
    <property type="match status" value="1"/>
</dbReference>
<evidence type="ECO:0000313" key="9">
    <source>
        <dbReference type="Proteomes" id="UP000000491"/>
    </source>
</evidence>
<feature type="binding site" evidence="7">
    <location>
        <position position="484"/>
    </location>
    <ligand>
        <name>hybrid [4Fe-2O-2S] cluster</name>
        <dbReference type="ChEBI" id="CHEBI:60519"/>
    </ligand>
</feature>
<proteinExistence type="inferred from homology"/>
<evidence type="ECO:0000256" key="6">
    <source>
        <dbReference type="ARBA" id="ARBA00023014"/>
    </source>
</evidence>
<comment type="function">
    <text evidence="7">Catalyzes the reduction of hydroxylamine to form NH(3) and H(2)O.</text>
</comment>
<dbReference type="EC" id="1.7.99.1" evidence="7"/>
<evidence type="ECO:0000256" key="7">
    <source>
        <dbReference type="HAMAP-Rule" id="MF_00069"/>
    </source>
</evidence>
<dbReference type="NCBIfam" id="NF003658">
    <property type="entry name" value="PRK05290.1"/>
    <property type="match status" value="1"/>
</dbReference>
<reference evidence="8 9" key="1">
    <citation type="journal article" date="2011" name="J. Bacteriol.">
        <title>Genome sequence of the ethanol-producing Zymomonas mobilis subsp. pomaceae lectotype strain ATCC 29192.</title>
        <authorList>
            <person name="Kouvelis V.N."/>
            <person name="Davenport K.W."/>
            <person name="Brettin T.S."/>
            <person name="Bruce D."/>
            <person name="Detter C."/>
            <person name="Han C.S."/>
            <person name="Nolan M."/>
            <person name="Tapia R."/>
            <person name="Damoulaki A."/>
            <person name="Kyrpides N.C."/>
            <person name="Typas M.A."/>
            <person name="Pappas K.M."/>
        </authorList>
    </citation>
    <scope>NUCLEOTIDE SEQUENCE [LARGE SCALE GENOMIC DNA]</scope>
    <source>
        <strain evidence="9">ATCC 29192 / DSM 22645 / JCM 10191 / CCUG 17912 / NBRC 13757 / NCIMB 11200 / NRRL B-4491 / Barker I</strain>
    </source>
</reference>